<reference evidence="10" key="1">
    <citation type="submission" date="2021-06" db="EMBL/GenBank/DDBJ databases">
        <authorList>
            <person name="Kallberg Y."/>
            <person name="Tangrot J."/>
            <person name="Rosling A."/>
        </authorList>
    </citation>
    <scope>NUCLEOTIDE SEQUENCE</scope>
    <source>
        <strain evidence="10">BR232B</strain>
    </source>
</reference>
<dbReference type="PROSITE" id="PS00916">
    <property type="entry name" value="PI3_4_KINASE_2"/>
    <property type="match status" value="1"/>
</dbReference>
<dbReference type="GO" id="GO:0004430">
    <property type="term" value="F:1-phosphatidylinositol 4-kinase activity"/>
    <property type="evidence" value="ECO:0007669"/>
    <property type="project" value="UniProtKB-EC"/>
</dbReference>
<dbReference type="GO" id="GO:0005524">
    <property type="term" value="F:ATP binding"/>
    <property type="evidence" value="ECO:0007669"/>
    <property type="project" value="UniProtKB-KW"/>
</dbReference>
<dbReference type="FunFam" id="3.30.1010.10:FF:000014">
    <property type="entry name" value="Phosphatidylinositol 4-kinase STT4"/>
    <property type="match status" value="1"/>
</dbReference>
<evidence type="ECO:0000313" key="11">
    <source>
        <dbReference type="Proteomes" id="UP000789739"/>
    </source>
</evidence>
<dbReference type="Pfam" id="PF00454">
    <property type="entry name" value="PI3_PI4_kinase"/>
    <property type="match status" value="1"/>
</dbReference>
<dbReference type="InterPro" id="IPR011009">
    <property type="entry name" value="Kinase-like_dom_sf"/>
</dbReference>
<dbReference type="SUPFAM" id="SSF56112">
    <property type="entry name" value="Protein kinase-like (PK-like)"/>
    <property type="match status" value="1"/>
</dbReference>
<dbReference type="InterPro" id="IPR015433">
    <property type="entry name" value="PI3/4_kinase"/>
</dbReference>
<dbReference type="GO" id="GO:0005737">
    <property type="term" value="C:cytoplasm"/>
    <property type="evidence" value="ECO:0007669"/>
    <property type="project" value="TreeGrafter"/>
</dbReference>
<dbReference type="OrthoDB" id="10264149at2759"/>
<dbReference type="PROSITE" id="PS51545">
    <property type="entry name" value="PIK_HELICAL"/>
    <property type="match status" value="1"/>
</dbReference>
<keyword evidence="4" id="KW-0808">Transferase</keyword>
<dbReference type="Gene3D" id="1.25.40.70">
    <property type="entry name" value="Phosphatidylinositol 3-kinase, accessory domain (PIK)"/>
    <property type="match status" value="1"/>
</dbReference>
<comment type="caution">
    <text evidence="10">The sequence shown here is derived from an EMBL/GenBank/DDBJ whole genome shotgun (WGS) entry which is preliminary data.</text>
</comment>
<dbReference type="GO" id="GO:0046854">
    <property type="term" value="P:phosphatidylinositol phosphate biosynthetic process"/>
    <property type="evidence" value="ECO:0007669"/>
    <property type="project" value="InterPro"/>
</dbReference>
<gene>
    <name evidence="10" type="ORF">PBRASI_LOCUS8392</name>
</gene>
<evidence type="ECO:0000256" key="2">
    <source>
        <dbReference type="ARBA" id="ARBA00006209"/>
    </source>
</evidence>
<protein>
    <recommendedName>
        <fullName evidence="3">1-phosphatidylinositol 4-kinase</fullName>
        <ecNumber evidence="3">2.7.1.67</ecNumber>
    </recommendedName>
</protein>
<comment type="catalytic activity">
    <reaction evidence="1">
        <text>a 1,2-diacyl-sn-glycero-3-phospho-(1D-myo-inositol) + ATP = a 1,2-diacyl-sn-glycero-3-phospho-(1D-myo-inositol 4-phosphate) + ADP + H(+)</text>
        <dbReference type="Rhea" id="RHEA:19877"/>
        <dbReference type="ChEBI" id="CHEBI:15378"/>
        <dbReference type="ChEBI" id="CHEBI:30616"/>
        <dbReference type="ChEBI" id="CHEBI:57880"/>
        <dbReference type="ChEBI" id="CHEBI:58178"/>
        <dbReference type="ChEBI" id="CHEBI:456216"/>
        <dbReference type="EC" id="2.7.1.67"/>
    </reaction>
</comment>
<evidence type="ECO:0000256" key="6">
    <source>
        <dbReference type="ARBA" id="ARBA00022777"/>
    </source>
</evidence>
<dbReference type="InterPro" id="IPR045495">
    <property type="entry name" value="PI4K_N"/>
</dbReference>
<evidence type="ECO:0000256" key="5">
    <source>
        <dbReference type="ARBA" id="ARBA00022741"/>
    </source>
</evidence>
<accession>A0A9N9GNU6</accession>
<dbReference type="InterPro" id="IPR016024">
    <property type="entry name" value="ARM-type_fold"/>
</dbReference>
<dbReference type="PROSITE" id="PS50290">
    <property type="entry name" value="PI3_4_KINASE_3"/>
    <property type="match status" value="1"/>
</dbReference>
<sequence>IEFDLHSLILDKLSKVLSSNQNTSDEEIDHLIARCPVLSESSLGLMIQPYQDGIIALSSFAASTNNKLHVERILVLLLKYLQNLPHFKFEETLKWKDLCPPDELAGRLIGELLNVARNFPDTREEIVGAILNLTERLVNLLQSEDDVANLAITVLPLINGTLRSLQISSLEWTLADFEAINNLSLSLLSNELIQHISGIIEKILKSNDDSDYYAKKVLFRYSNSHILLSSNGLVLNVLQLMQNMLARILLITSNNEVVIMGPDQVWTALVSSGMNVNWTLDEKTKNVLRGTYVMALQYYTELEKLMAQGKDVPTAKSVIEIMAASLKLAAVAGVCLHEVDYDLNTKISRTLFITPQTPDVKVQTAALDAAALISLNFPQKYASTTIQLIKKFLTTPSTIFELATTAADNLTIQRYAIRRLADCLRATNDENQIVSMIYELQNMLVARGYDRSPSRNVPADHISINSSTSGTEEQKLQVCENLVCTIAGITCILQIDKITSLAEPILRQRIRNHAPAIDVIILENLVNIALIAPRKVFEDILQHFSTISMQSLSPKNKIITTAVLKCQHELANRISARPEFYDFYLTKILELFVEKGVVIQKTVAEHGRVQVTSLAAELGILLPILSTLLSHRDFIAHLNPSEDLVSLFRNVWFHCVLYGFVSETTWMREWCDSLVIIAQKTPPLVLESATNYLEYDLEYNSVLVRGYSEQDLVNLRALLSGFLPEHAYEIRNYSFAQITFLLSVYHIETMRAQKGQFSFLTRYFVNQGVNTSKLVHCMEEIADQVMQVFINECNNRVLAHTVDDDLQEQVCNLMIASCHRFQKVHKLAIKYLDLLFTSFQPLLCNKKLVYLLLELIELLWKSCDAENINEYSPTYTFSIPKFGITIEFTDSYAYRREVLSRLCENGRKWLKAANACNSSDLKGILEGYLSESDFEGTVHMGRSIALEIGKSFSNTDYKTGVFPQVPEAVLDVASEFITDYSMRRRYRGQVAEAYHWFNVIDDGDLQSEKMINKMINGISDQVIDRQLNKARETLGKLEANARKHARISLKELSSKLHFAAEILIASSQVDENIISHLVWIPVCIFCPGSLKIGISIWNWVINEKPEIEKRIMLEIVIAWVWSVRQHKGLFSSALEFRDPFVNKMEYAPSDKDTRNKSIRYRSPELTDTYLRLLEITLDEYDSMSNHPLSRECRFEILVLGFKVLQSTRMEALIEYQMRERLYKTAFSWFTFPPRWGYGANKRAAIIEYKLMLELYRLVETDKACLDIILSSASKKSIKTALNDGTLYIGDKSRSDILKQSVDAKNLLLLFLESEISRVGVWTNTVNVQYQLKETALPLMGQNTTEENWKRAIRYAWFISPSLPIQLSARFKMSVVQNTVLELLRSQSHEAVAVAEALPLLLGKKLDESLSSQLKYLLYWKPVPPVTAVTYFSPNYNNHPLVLQYAMRSLEYHPVDVVFFYIPQIVQALRSDTYGYVERFIMESAKISQLFAHQIIWNMKANMFKDEECSMPDSLKPALDRVIVNIVESLSGEDKVFYEREFKFFEGVTSISGKLKPYIGKKTEEKKAKIDEEMKKIIVDVGVYLPSNPEGIVVGIDYNSGKPLQSHAKAPFLATFKIRKTLHESEEVTEEFSNRTDMDENPDDELKTIDVWQSAIFKVGDDCRQDVLALQLIAIFKNIFTSIGLDLYLYPYKVVATAPGCGVIDVIPKALSRAQVGTQKVNDLYTYFLTRYGGLDSLEFQKARNCFIQSAAAYSVVSYILQISDRHNGNIMLDDDGHIIHIDFGFILDISPGGIKFESSPFKLTTEMIQVMGGGAGVQPFQWFSELCIKAYLALRPYAEQITQCVALMLGSGLPCFKGESTLKRLQQRFQLDRTERAAAEFMMERIFQSFENRRTVFYDYFQKATNGIPY</sequence>
<dbReference type="CDD" id="cd05167">
    <property type="entry name" value="PI4Kc_III_alpha"/>
    <property type="match status" value="1"/>
</dbReference>
<evidence type="ECO:0000256" key="7">
    <source>
        <dbReference type="ARBA" id="ARBA00022840"/>
    </source>
</evidence>
<evidence type="ECO:0000259" key="8">
    <source>
        <dbReference type="PROSITE" id="PS50290"/>
    </source>
</evidence>
<dbReference type="SMART" id="SM00146">
    <property type="entry name" value="PI3Kc"/>
    <property type="match status" value="1"/>
</dbReference>
<dbReference type="FunFam" id="1.10.1070.11:FF:000012">
    <property type="entry name" value="Phosphatidylinositol 4-kinase alpha 1"/>
    <property type="match status" value="1"/>
</dbReference>
<dbReference type="FunFam" id="1.25.40.70:FF:000011">
    <property type="entry name" value="Phosphatidylinositol 4-kinase alpha"/>
    <property type="match status" value="1"/>
</dbReference>
<keyword evidence="6" id="KW-0418">Kinase</keyword>
<keyword evidence="7" id="KW-0067">ATP-binding</keyword>
<dbReference type="Proteomes" id="UP000789739">
    <property type="component" value="Unassembled WGS sequence"/>
</dbReference>
<dbReference type="PANTHER" id="PTHR10048:SF15">
    <property type="entry name" value="PHOSPHATIDYLINOSITOL 4-KINASE ALPHA"/>
    <property type="match status" value="1"/>
</dbReference>
<evidence type="ECO:0000259" key="9">
    <source>
        <dbReference type="PROSITE" id="PS51545"/>
    </source>
</evidence>
<name>A0A9N9GNU6_9GLOM</name>
<feature type="non-terminal residue" evidence="10">
    <location>
        <position position="1"/>
    </location>
</feature>
<dbReference type="Pfam" id="PF00613">
    <property type="entry name" value="PI3Ka"/>
    <property type="match status" value="1"/>
</dbReference>
<dbReference type="EMBL" id="CAJVPI010001489">
    <property type="protein sequence ID" value="CAG8615185.1"/>
    <property type="molecule type" value="Genomic_DNA"/>
</dbReference>
<evidence type="ECO:0000256" key="1">
    <source>
        <dbReference type="ARBA" id="ARBA00001686"/>
    </source>
</evidence>
<dbReference type="GO" id="GO:0005886">
    <property type="term" value="C:plasma membrane"/>
    <property type="evidence" value="ECO:0007669"/>
    <property type="project" value="TreeGrafter"/>
</dbReference>
<dbReference type="InterPro" id="IPR018936">
    <property type="entry name" value="PI3/4_kinase_CS"/>
</dbReference>
<keyword evidence="5" id="KW-0547">Nucleotide-binding</keyword>
<dbReference type="PANTHER" id="PTHR10048">
    <property type="entry name" value="PHOSPHATIDYLINOSITOL KINASE"/>
    <property type="match status" value="1"/>
</dbReference>
<dbReference type="EC" id="2.7.1.67" evidence="3"/>
<keyword evidence="11" id="KW-1185">Reference proteome</keyword>
<dbReference type="Gene3D" id="3.30.1010.10">
    <property type="entry name" value="Phosphatidylinositol 3-kinase Catalytic Subunit, Chain A, domain 4"/>
    <property type="match status" value="1"/>
</dbReference>
<evidence type="ECO:0000256" key="3">
    <source>
        <dbReference type="ARBA" id="ARBA00012169"/>
    </source>
</evidence>
<organism evidence="10 11">
    <name type="scientific">Paraglomus brasilianum</name>
    <dbReference type="NCBI Taxonomy" id="144538"/>
    <lineage>
        <taxon>Eukaryota</taxon>
        <taxon>Fungi</taxon>
        <taxon>Fungi incertae sedis</taxon>
        <taxon>Mucoromycota</taxon>
        <taxon>Glomeromycotina</taxon>
        <taxon>Glomeromycetes</taxon>
        <taxon>Paraglomerales</taxon>
        <taxon>Paraglomeraceae</taxon>
        <taxon>Paraglomus</taxon>
    </lineage>
</organism>
<dbReference type="InterPro" id="IPR042236">
    <property type="entry name" value="PI3K_accessory_sf"/>
</dbReference>
<dbReference type="InterPro" id="IPR001263">
    <property type="entry name" value="PI3K_accessory_dom"/>
</dbReference>
<dbReference type="InterPro" id="IPR036940">
    <property type="entry name" value="PI3/4_kinase_cat_sf"/>
</dbReference>
<evidence type="ECO:0000256" key="4">
    <source>
        <dbReference type="ARBA" id="ARBA00022679"/>
    </source>
</evidence>
<feature type="domain" description="PI3K/PI4K catalytic" evidence="8">
    <location>
        <begin position="1611"/>
        <end position="1894"/>
    </location>
</feature>
<feature type="domain" description="PIK helical" evidence="9">
    <location>
        <begin position="1338"/>
        <end position="1524"/>
    </location>
</feature>
<dbReference type="InterPro" id="IPR000403">
    <property type="entry name" value="PI3/4_kinase_cat_dom"/>
</dbReference>
<dbReference type="SMART" id="SM00145">
    <property type="entry name" value="PI3Ka"/>
    <property type="match status" value="1"/>
</dbReference>
<comment type="similarity">
    <text evidence="2">Belongs to the PI3/PI4-kinase family. Type III PI4K subfamily.</text>
</comment>
<dbReference type="GO" id="GO:0048015">
    <property type="term" value="P:phosphatidylinositol-mediated signaling"/>
    <property type="evidence" value="ECO:0007669"/>
    <property type="project" value="TreeGrafter"/>
</dbReference>
<evidence type="ECO:0000313" key="10">
    <source>
        <dbReference type="EMBL" id="CAG8615185.1"/>
    </source>
</evidence>
<dbReference type="PROSITE" id="PS00915">
    <property type="entry name" value="PI3_4_KINASE_1"/>
    <property type="match status" value="1"/>
</dbReference>
<proteinExistence type="inferred from homology"/>
<dbReference type="Gene3D" id="1.10.1070.11">
    <property type="entry name" value="Phosphatidylinositol 3-/4-kinase, catalytic domain"/>
    <property type="match status" value="1"/>
</dbReference>
<dbReference type="SUPFAM" id="SSF48371">
    <property type="entry name" value="ARM repeat"/>
    <property type="match status" value="2"/>
</dbReference>
<dbReference type="Pfam" id="PF19274">
    <property type="entry name" value="PI4K_N"/>
    <property type="match status" value="2"/>
</dbReference>